<dbReference type="AlphaFoldDB" id="A0A7S4B5M2"/>
<evidence type="ECO:0000256" key="1">
    <source>
        <dbReference type="SAM" id="MobiDB-lite"/>
    </source>
</evidence>
<evidence type="ECO:0000256" key="2">
    <source>
        <dbReference type="SAM" id="SignalP"/>
    </source>
</evidence>
<protein>
    <submittedName>
        <fullName evidence="3">Uncharacterized protein</fullName>
    </submittedName>
</protein>
<dbReference type="EMBL" id="HBIZ01012200">
    <property type="protein sequence ID" value="CAE0754724.1"/>
    <property type="molecule type" value="Transcribed_RNA"/>
</dbReference>
<reference evidence="3" key="1">
    <citation type="submission" date="2021-01" db="EMBL/GenBank/DDBJ databases">
        <authorList>
            <person name="Corre E."/>
            <person name="Pelletier E."/>
            <person name="Niang G."/>
            <person name="Scheremetjew M."/>
            <person name="Finn R."/>
            <person name="Kale V."/>
            <person name="Holt S."/>
            <person name="Cochrane G."/>
            <person name="Meng A."/>
            <person name="Brown T."/>
            <person name="Cohen L."/>
        </authorList>
    </citation>
    <scope>NUCLEOTIDE SEQUENCE</scope>
    <source>
        <strain evidence="3">CCMP645</strain>
    </source>
</reference>
<evidence type="ECO:0000313" key="3">
    <source>
        <dbReference type="EMBL" id="CAE0754724.1"/>
    </source>
</evidence>
<sequence>MQEAVKVAIVVLWVGGALPPYTGLTCESIQPSSQTATLWLFVDSRHVAKVPEECLQVPNVRVVELGPHGVARRLASSLFDASKRARRADHSPRRRSGESWQQQLQRLMQTVPMESLSEYIPKASDELGNGHADWFTAFGASVIESYPKMLVELKPSWLWAVRSELLAAGHTHATFTDLDLVFGELSRWLTPELVWPFDVTTWGFEGDASRLFLRGQWTMIRLVGDGAEDLILRFTRCSYLSTRLLEYFEHRAIQHQANMLRGSSRASAAEENRELGLGRGRRLQLAEQAPVTSVPPTNYSRKELEEAFLMHRGPASASNSSIGAFMRGKLRGLLRQQLSYSYPALGMKVGECTTYDLMATDGQPLSAEGCYSCVMMTGKPTLRVRVVPAIFSDHLPGTVWWLQGRLSRLGEYPLQFSLRAQRQAGCSGRRAVAQYPANTTASADQLHCDAAEEVALVAGSGVALPLNTVQALGSKDRDNAAVAAFQSTPSLFLGANPSPGVHRTLHAKVHTGMSCRRLSWVGRTCPDARRCVRGAELKMEDPHSYMGVRVYGNDVELEMMAGGMTKYTPCRPPGEMKLSPARFTMPWDNVSEAHLSGPHCKAIQREAPLFHYRIWEHEAVAICHIEDIVRLDKDIRCDGNFFMSWHSTMTIAFCDEQSKFRKVAEDSARTPVCKPTHRLHEDGSSPDD</sequence>
<feature type="signal peptide" evidence="2">
    <location>
        <begin position="1"/>
        <end position="23"/>
    </location>
</feature>
<organism evidence="3">
    <name type="scientific">Chrysotila carterae</name>
    <name type="common">Marine alga</name>
    <name type="synonym">Syracosphaera carterae</name>
    <dbReference type="NCBI Taxonomy" id="13221"/>
    <lineage>
        <taxon>Eukaryota</taxon>
        <taxon>Haptista</taxon>
        <taxon>Haptophyta</taxon>
        <taxon>Prymnesiophyceae</taxon>
        <taxon>Isochrysidales</taxon>
        <taxon>Isochrysidaceae</taxon>
        <taxon>Chrysotila</taxon>
    </lineage>
</organism>
<feature type="compositionally biased region" description="Basic and acidic residues" evidence="1">
    <location>
        <begin position="678"/>
        <end position="688"/>
    </location>
</feature>
<gene>
    <name evidence="3" type="ORF">PCAR00345_LOCUS7311</name>
</gene>
<name>A0A7S4B5M2_CHRCT</name>
<feature type="region of interest" description="Disordered" evidence="1">
    <location>
        <begin position="666"/>
        <end position="688"/>
    </location>
</feature>
<accession>A0A7S4B5M2</accession>
<keyword evidence="2" id="KW-0732">Signal</keyword>
<proteinExistence type="predicted"/>
<feature type="chain" id="PRO_5031360776" evidence="2">
    <location>
        <begin position="24"/>
        <end position="688"/>
    </location>
</feature>